<gene>
    <name evidence="2" type="ORF">CLTEP_25050</name>
</gene>
<dbReference type="OrthoDB" id="1807036at2"/>
<dbReference type="STRING" id="1121338.CLTEP_25050"/>
<dbReference type="AlphaFoldDB" id="A0A151ASX2"/>
<evidence type="ECO:0000313" key="2">
    <source>
        <dbReference type="EMBL" id="KYH30739.1"/>
    </source>
</evidence>
<dbReference type="Gene3D" id="2.40.10.390">
    <property type="match status" value="1"/>
</dbReference>
<evidence type="ECO:0000313" key="3">
    <source>
        <dbReference type="Proteomes" id="UP000075531"/>
    </source>
</evidence>
<dbReference type="Pfam" id="PF17295">
    <property type="entry name" value="DUF5348"/>
    <property type="match status" value="1"/>
</dbReference>
<sequence length="133" mass="15692">MNKKYIKAKLTTEKTLGMLNNIRKIASVYEFEDKQVYKALENVIESIEDFINEIEYYSKSAEVGKLYINSNGRYELNSKELYSGYPIEVYNEEYGEWNAGRIEYSNKYGGYYFYNCDEEHFALNDGMKARIRG</sequence>
<dbReference type="EMBL" id="LTBA01000057">
    <property type="protein sequence ID" value="KYH30739.1"/>
    <property type="molecule type" value="Genomic_DNA"/>
</dbReference>
<accession>A0A151ASX2</accession>
<comment type="caution">
    <text evidence="2">The sequence shown here is derived from an EMBL/GenBank/DDBJ whole genome shotgun (WGS) entry which is preliminary data.</text>
</comment>
<dbReference type="InterPro" id="IPR035255">
    <property type="entry name" value="DUF5348"/>
</dbReference>
<evidence type="ECO:0000259" key="1">
    <source>
        <dbReference type="Pfam" id="PF17295"/>
    </source>
</evidence>
<feature type="domain" description="DUF5348" evidence="1">
    <location>
        <begin position="64"/>
        <end position="131"/>
    </location>
</feature>
<dbReference type="Proteomes" id="UP000075531">
    <property type="component" value="Unassembled WGS sequence"/>
</dbReference>
<keyword evidence="3" id="KW-1185">Reference proteome</keyword>
<reference evidence="2 3" key="1">
    <citation type="submission" date="2016-02" db="EMBL/GenBank/DDBJ databases">
        <title>Genome sequence of Clostridium tepidiprofundi DSM 19306.</title>
        <authorList>
            <person name="Poehlein A."/>
            <person name="Daniel R."/>
        </authorList>
    </citation>
    <scope>NUCLEOTIDE SEQUENCE [LARGE SCALE GENOMIC DNA]</scope>
    <source>
        <strain evidence="2 3">DSM 19306</strain>
    </source>
</reference>
<dbReference type="RefSeq" id="WP_066827171.1">
    <property type="nucleotide sequence ID" value="NZ_LTBA01000057.1"/>
</dbReference>
<protein>
    <recommendedName>
        <fullName evidence="1">DUF5348 domain-containing protein</fullName>
    </recommendedName>
</protein>
<name>A0A151ASX2_9CLOT</name>
<proteinExistence type="predicted"/>
<dbReference type="PATRIC" id="fig|1121338.3.peg.2600"/>
<organism evidence="2 3">
    <name type="scientific">Clostridium tepidiprofundi DSM 19306</name>
    <dbReference type="NCBI Taxonomy" id="1121338"/>
    <lineage>
        <taxon>Bacteria</taxon>
        <taxon>Bacillati</taxon>
        <taxon>Bacillota</taxon>
        <taxon>Clostridia</taxon>
        <taxon>Eubacteriales</taxon>
        <taxon>Clostridiaceae</taxon>
        <taxon>Clostridium</taxon>
    </lineage>
</organism>